<evidence type="ECO:0000313" key="2">
    <source>
        <dbReference type="EMBL" id="UQC77547.1"/>
    </source>
</evidence>
<gene>
    <name evidence="2" type="ORF">CLUP02_03016</name>
</gene>
<dbReference type="AlphaFoldDB" id="A0A9Q8SHL2"/>
<dbReference type="RefSeq" id="XP_049139186.1">
    <property type="nucleotide sequence ID" value="XM_049282043.1"/>
</dbReference>
<feature type="region of interest" description="Disordered" evidence="1">
    <location>
        <begin position="112"/>
        <end position="137"/>
    </location>
</feature>
<name>A0A9Q8SHL2_9PEZI</name>
<evidence type="ECO:0000313" key="3">
    <source>
        <dbReference type="Proteomes" id="UP000830671"/>
    </source>
</evidence>
<reference evidence="2" key="1">
    <citation type="journal article" date="2021" name="Mol. Plant Microbe Interact.">
        <title>Complete Genome Sequence of the Plant-Pathogenic Fungus Colletotrichum lupini.</title>
        <authorList>
            <person name="Baroncelli R."/>
            <person name="Pensec F."/>
            <person name="Da Lio D."/>
            <person name="Boufleur T."/>
            <person name="Vicente I."/>
            <person name="Sarrocco S."/>
            <person name="Picot A."/>
            <person name="Baraldi E."/>
            <person name="Sukno S."/>
            <person name="Thon M."/>
            <person name="Le Floch G."/>
        </authorList>
    </citation>
    <scope>NUCLEOTIDE SEQUENCE</scope>
    <source>
        <strain evidence="2">IMI 504893</strain>
    </source>
</reference>
<proteinExistence type="predicted"/>
<dbReference type="EMBL" id="CP019474">
    <property type="protein sequence ID" value="UQC77547.1"/>
    <property type="molecule type" value="Genomic_DNA"/>
</dbReference>
<sequence>MSGRIGQDDDDDDNAGNDSIVVTTQEPKEPKDQDDQRTQGRDLAGDHTAHTRAKSYLCLSDRSEAEMRKPVDLRSRGAGRQLICAQTGEGRGFRSVEALACKVLAADGERFAREESENVGRGGKRQKGGGRRARRGRFEIKMLGSEVDTHSSEV</sequence>
<evidence type="ECO:0000256" key="1">
    <source>
        <dbReference type="SAM" id="MobiDB-lite"/>
    </source>
</evidence>
<protein>
    <submittedName>
        <fullName evidence="2">Uncharacterized protein</fullName>
    </submittedName>
</protein>
<organism evidence="2 3">
    <name type="scientific">Colletotrichum lupini</name>
    <dbReference type="NCBI Taxonomy" id="145971"/>
    <lineage>
        <taxon>Eukaryota</taxon>
        <taxon>Fungi</taxon>
        <taxon>Dikarya</taxon>
        <taxon>Ascomycota</taxon>
        <taxon>Pezizomycotina</taxon>
        <taxon>Sordariomycetes</taxon>
        <taxon>Hypocreomycetidae</taxon>
        <taxon>Glomerellales</taxon>
        <taxon>Glomerellaceae</taxon>
        <taxon>Colletotrichum</taxon>
        <taxon>Colletotrichum acutatum species complex</taxon>
    </lineage>
</organism>
<feature type="compositionally biased region" description="Basic residues" evidence="1">
    <location>
        <begin position="122"/>
        <end position="135"/>
    </location>
</feature>
<accession>A0A9Q8SHL2</accession>
<feature type="compositionally biased region" description="Basic and acidic residues" evidence="1">
    <location>
        <begin position="61"/>
        <end position="73"/>
    </location>
</feature>
<feature type="region of interest" description="Disordered" evidence="1">
    <location>
        <begin position="1"/>
        <end position="73"/>
    </location>
</feature>
<dbReference type="GeneID" id="73337053"/>
<dbReference type="KEGG" id="clup:CLUP02_03016"/>
<keyword evidence="3" id="KW-1185">Reference proteome</keyword>
<feature type="compositionally biased region" description="Basic and acidic residues" evidence="1">
    <location>
        <begin position="26"/>
        <end position="49"/>
    </location>
</feature>
<feature type="compositionally biased region" description="Polar residues" evidence="1">
    <location>
        <begin position="16"/>
        <end position="25"/>
    </location>
</feature>
<dbReference type="Proteomes" id="UP000830671">
    <property type="component" value="Chromosome 2"/>
</dbReference>